<reference evidence="1 2" key="1">
    <citation type="submission" date="2018-06" db="EMBL/GenBank/DDBJ databases">
        <authorList>
            <consortium name="Pathogen Informatics"/>
            <person name="Doyle S."/>
        </authorList>
    </citation>
    <scope>NUCLEOTIDE SEQUENCE [LARGE SCALE GENOMIC DNA]</scope>
    <source>
        <strain evidence="1 2">NCTC8081</strain>
    </source>
</reference>
<accession>A0A2X3C1C4</accession>
<name>A0A2X3C1C4_CLOPF</name>
<dbReference type="AlphaFoldDB" id="A0A2X3C1C4"/>
<sequence length="35" mass="3871">MACPISSGDTAFRSARLTIADAFKLKQDKVMIDLR</sequence>
<gene>
    <name evidence="1" type="primary">cstA_2</name>
    <name evidence="1" type="ORF">NCTC8081_00012</name>
</gene>
<evidence type="ECO:0000313" key="2">
    <source>
        <dbReference type="Proteomes" id="UP000250234"/>
    </source>
</evidence>
<dbReference type="EMBL" id="UAWO01000001">
    <property type="protein sequence ID" value="SQC05646.1"/>
    <property type="molecule type" value="Genomic_DNA"/>
</dbReference>
<evidence type="ECO:0000313" key="1">
    <source>
        <dbReference type="EMBL" id="SQC05646.1"/>
    </source>
</evidence>
<organism evidence="1 2">
    <name type="scientific">Clostridium perfringens</name>
    <dbReference type="NCBI Taxonomy" id="1502"/>
    <lineage>
        <taxon>Bacteria</taxon>
        <taxon>Bacillati</taxon>
        <taxon>Bacillota</taxon>
        <taxon>Clostridia</taxon>
        <taxon>Eubacteriales</taxon>
        <taxon>Clostridiaceae</taxon>
        <taxon>Clostridium</taxon>
    </lineage>
</organism>
<protein>
    <submittedName>
        <fullName evidence="1">Carbon starvation protein CstA</fullName>
    </submittedName>
</protein>
<proteinExistence type="predicted"/>
<dbReference type="Proteomes" id="UP000250234">
    <property type="component" value="Unassembled WGS sequence"/>
</dbReference>